<accession>A0A1W6N200</accession>
<organism evidence="9 10">
    <name type="scientific">Methylocystis bryophila</name>
    <dbReference type="NCBI Taxonomy" id="655015"/>
    <lineage>
        <taxon>Bacteria</taxon>
        <taxon>Pseudomonadati</taxon>
        <taxon>Pseudomonadota</taxon>
        <taxon>Alphaproteobacteria</taxon>
        <taxon>Hyphomicrobiales</taxon>
        <taxon>Methylocystaceae</taxon>
        <taxon>Methylocystis</taxon>
    </lineage>
</organism>
<dbReference type="GO" id="GO:0009245">
    <property type="term" value="P:lipid A biosynthetic process"/>
    <property type="evidence" value="ECO:0007669"/>
    <property type="project" value="UniProtKB-UniRule"/>
</dbReference>
<dbReference type="InterPro" id="IPR001451">
    <property type="entry name" value="Hexapep"/>
</dbReference>
<comment type="similarity">
    <text evidence="7">Belongs to the transferase hexapeptide repeat family. LpxD subfamily.</text>
</comment>
<dbReference type="PANTHER" id="PTHR43378">
    <property type="entry name" value="UDP-3-O-ACYLGLUCOSAMINE N-ACYLTRANSFERASE"/>
    <property type="match status" value="1"/>
</dbReference>
<comment type="catalytic activity">
    <reaction evidence="7">
        <text>a UDP-3-O-[(3R)-3-hydroxyacyl]-alpha-D-glucosamine + a (3R)-hydroxyacyl-[ACP] = a UDP-2-N,3-O-bis[(3R)-3-hydroxyacyl]-alpha-D-glucosamine + holo-[ACP] + H(+)</text>
        <dbReference type="Rhea" id="RHEA:53836"/>
        <dbReference type="Rhea" id="RHEA-COMP:9685"/>
        <dbReference type="Rhea" id="RHEA-COMP:9945"/>
        <dbReference type="ChEBI" id="CHEBI:15378"/>
        <dbReference type="ChEBI" id="CHEBI:64479"/>
        <dbReference type="ChEBI" id="CHEBI:78827"/>
        <dbReference type="ChEBI" id="CHEBI:137740"/>
        <dbReference type="ChEBI" id="CHEBI:137748"/>
        <dbReference type="EC" id="2.3.1.191"/>
    </reaction>
</comment>
<keyword evidence="3 7" id="KW-0808">Transferase</keyword>
<keyword evidence="6 7" id="KW-0012">Acyltransferase</keyword>
<dbReference type="NCBIfam" id="NF002060">
    <property type="entry name" value="PRK00892.1"/>
    <property type="match status" value="1"/>
</dbReference>
<dbReference type="Pfam" id="PF04613">
    <property type="entry name" value="LpxD"/>
    <property type="match status" value="1"/>
</dbReference>
<keyword evidence="4 7" id="KW-0677">Repeat</keyword>
<evidence type="ECO:0000313" key="10">
    <source>
        <dbReference type="Proteomes" id="UP000193978"/>
    </source>
</evidence>
<evidence type="ECO:0000256" key="3">
    <source>
        <dbReference type="ARBA" id="ARBA00022679"/>
    </source>
</evidence>
<dbReference type="HAMAP" id="MF_00523">
    <property type="entry name" value="LpxD"/>
    <property type="match status" value="1"/>
</dbReference>
<keyword evidence="1 7" id="KW-0444">Lipid biosynthesis</keyword>
<dbReference type="GO" id="GO:0016020">
    <property type="term" value="C:membrane"/>
    <property type="evidence" value="ECO:0007669"/>
    <property type="project" value="GOC"/>
</dbReference>
<keyword evidence="2 7" id="KW-0441">Lipid A biosynthesis</keyword>
<keyword evidence="10" id="KW-1185">Reference proteome</keyword>
<dbReference type="EC" id="2.3.1.191" evidence="7"/>
<evidence type="ECO:0000313" key="9">
    <source>
        <dbReference type="EMBL" id="ARN83845.1"/>
    </source>
</evidence>
<sequence>MSDYRFFAKPQPMPLAEIAARTNARLAGREGAGDIAISGVATLEDARPGEIVFYDSTRYAPALALCRASACFLREGASAQPPEGVARLFVADPHRAMALAGALLFPEALAPGSLFLAAGASPGAIVHPTARLESGVTLDPGVVVGPFAEIGAGSVLGAQASIGPGVKIGRNCRIGPHASLMHAFIGDRVIIHAGVRLGQDGFGFALGAQGHLKAPQLKRVVVQDDVEIGANTTIDRGALRDTIVGEGAKIDNLVQIGHNVVIGRGCVICAQTGVAGSTEIGDFVVIGGQAAIGGHLMIGAGAQIAARAGVVRDVAPGARMGGAPARPIREFLRAEALLSRMSRRSAAPSREG</sequence>
<dbReference type="InterPro" id="IPR020573">
    <property type="entry name" value="UDP_GlcNAc_AcTrfase_non-rep"/>
</dbReference>
<dbReference type="InterPro" id="IPR018357">
    <property type="entry name" value="Hexapep_transf_CS"/>
</dbReference>
<name>A0A1W6N200_9HYPH</name>
<evidence type="ECO:0000256" key="6">
    <source>
        <dbReference type="ARBA" id="ARBA00023315"/>
    </source>
</evidence>
<dbReference type="GO" id="GO:0103118">
    <property type="term" value="F:UDP-3-O-[(3R)-3-hydroxyacyl]-glucosamine N-acyltransferase activity"/>
    <property type="evidence" value="ECO:0007669"/>
    <property type="project" value="UniProtKB-EC"/>
</dbReference>
<dbReference type="Proteomes" id="UP000193978">
    <property type="component" value="Chromosome"/>
</dbReference>
<protein>
    <recommendedName>
        <fullName evidence="7">UDP-3-O-acylglucosamine N-acyltransferase</fullName>
        <ecNumber evidence="7">2.3.1.191</ecNumber>
    </recommendedName>
</protein>
<dbReference type="InterPro" id="IPR007691">
    <property type="entry name" value="LpxD"/>
</dbReference>
<dbReference type="STRING" id="655015.B1812_20450"/>
<comment type="function">
    <text evidence="7">Catalyzes the N-acylation of UDP-3-O-acylglucosamine using 3-hydroxyacyl-ACP as the acyl donor. Is involved in the biosynthesis of lipid A, a phosphorylated glycolipid that anchors the lipopolysaccharide to the outer membrane of the cell.</text>
</comment>
<dbReference type="NCBIfam" id="TIGR01853">
    <property type="entry name" value="lipid_A_lpxD"/>
    <property type="match status" value="1"/>
</dbReference>
<comment type="subunit">
    <text evidence="7">Homotrimer.</text>
</comment>
<dbReference type="InterPro" id="IPR011004">
    <property type="entry name" value="Trimer_LpxA-like_sf"/>
</dbReference>
<dbReference type="Gene3D" id="3.40.1390.10">
    <property type="entry name" value="MurE/MurF, N-terminal domain"/>
    <property type="match status" value="1"/>
</dbReference>
<evidence type="ECO:0000256" key="7">
    <source>
        <dbReference type="HAMAP-Rule" id="MF_00523"/>
    </source>
</evidence>
<evidence type="ECO:0000256" key="4">
    <source>
        <dbReference type="ARBA" id="ARBA00022737"/>
    </source>
</evidence>
<evidence type="ECO:0000256" key="5">
    <source>
        <dbReference type="ARBA" id="ARBA00023098"/>
    </source>
</evidence>
<gene>
    <name evidence="7" type="primary">lpxD</name>
    <name evidence="9" type="ORF">B1812_20450</name>
</gene>
<dbReference type="EMBL" id="CP019948">
    <property type="protein sequence ID" value="ARN83845.1"/>
    <property type="molecule type" value="Genomic_DNA"/>
</dbReference>
<dbReference type="Pfam" id="PF00132">
    <property type="entry name" value="Hexapep"/>
    <property type="match status" value="2"/>
</dbReference>
<dbReference type="KEGG" id="mbry:B1812_20450"/>
<evidence type="ECO:0000259" key="8">
    <source>
        <dbReference type="Pfam" id="PF04613"/>
    </source>
</evidence>
<dbReference type="AlphaFoldDB" id="A0A1W6N200"/>
<dbReference type="GO" id="GO:0016410">
    <property type="term" value="F:N-acyltransferase activity"/>
    <property type="evidence" value="ECO:0007669"/>
    <property type="project" value="InterPro"/>
</dbReference>
<dbReference type="RefSeq" id="WP_085773875.1">
    <property type="nucleotide sequence ID" value="NZ_AP027149.1"/>
</dbReference>
<feature type="domain" description="UDP-3-O-[3-hydroxymyristoyl] glucosamine N-acyltransferase non-repeat region" evidence="8">
    <location>
        <begin position="34"/>
        <end position="102"/>
    </location>
</feature>
<dbReference type="CDD" id="cd03352">
    <property type="entry name" value="LbH_LpxD"/>
    <property type="match status" value="1"/>
</dbReference>
<feature type="active site" description="Proton acceptor" evidence="7">
    <location>
        <position position="258"/>
    </location>
</feature>
<dbReference type="SUPFAM" id="SSF51161">
    <property type="entry name" value="Trimeric LpxA-like enzymes"/>
    <property type="match status" value="1"/>
</dbReference>
<dbReference type="UniPathway" id="UPA00973"/>
<proteinExistence type="inferred from homology"/>
<dbReference type="Gene3D" id="2.160.10.10">
    <property type="entry name" value="Hexapeptide repeat proteins"/>
    <property type="match status" value="1"/>
</dbReference>
<comment type="pathway">
    <text evidence="7">Bacterial outer membrane biogenesis; LPS lipid A biosynthesis.</text>
</comment>
<dbReference type="PROSITE" id="PS00101">
    <property type="entry name" value="HEXAPEP_TRANSFERASES"/>
    <property type="match status" value="2"/>
</dbReference>
<dbReference type="PANTHER" id="PTHR43378:SF2">
    <property type="entry name" value="UDP-3-O-ACYLGLUCOSAMINE N-ACYLTRANSFERASE 1, MITOCHONDRIAL-RELATED"/>
    <property type="match status" value="1"/>
</dbReference>
<evidence type="ECO:0000256" key="2">
    <source>
        <dbReference type="ARBA" id="ARBA00022556"/>
    </source>
</evidence>
<keyword evidence="5 7" id="KW-0443">Lipid metabolism</keyword>
<reference evidence="9 10" key="1">
    <citation type="submission" date="2017-02" db="EMBL/GenBank/DDBJ databases">
        <authorList>
            <person name="Peterson S.W."/>
        </authorList>
    </citation>
    <scope>NUCLEOTIDE SEQUENCE [LARGE SCALE GENOMIC DNA]</scope>
    <source>
        <strain evidence="9 10">S285</strain>
    </source>
</reference>
<evidence type="ECO:0000256" key="1">
    <source>
        <dbReference type="ARBA" id="ARBA00022516"/>
    </source>
</evidence>